<keyword evidence="3" id="KW-1185">Reference proteome</keyword>
<reference evidence="2" key="1">
    <citation type="journal article" date="2023" name="Mol. Phylogenet. Evol.">
        <title>Genome-scale phylogeny and comparative genomics of the fungal order Sordariales.</title>
        <authorList>
            <person name="Hensen N."/>
            <person name="Bonometti L."/>
            <person name="Westerberg I."/>
            <person name="Brannstrom I.O."/>
            <person name="Guillou S."/>
            <person name="Cros-Aarteil S."/>
            <person name="Calhoun S."/>
            <person name="Haridas S."/>
            <person name="Kuo A."/>
            <person name="Mondo S."/>
            <person name="Pangilinan J."/>
            <person name="Riley R."/>
            <person name="LaButti K."/>
            <person name="Andreopoulos B."/>
            <person name="Lipzen A."/>
            <person name="Chen C."/>
            <person name="Yan M."/>
            <person name="Daum C."/>
            <person name="Ng V."/>
            <person name="Clum A."/>
            <person name="Steindorff A."/>
            <person name="Ohm R.A."/>
            <person name="Martin F."/>
            <person name="Silar P."/>
            <person name="Natvig D.O."/>
            <person name="Lalanne C."/>
            <person name="Gautier V."/>
            <person name="Ament-Velasquez S.L."/>
            <person name="Kruys A."/>
            <person name="Hutchinson M.I."/>
            <person name="Powell A.J."/>
            <person name="Barry K."/>
            <person name="Miller A.N."/>
            <person name="Grigoriev I.V."/>
            <person name="Debuchy R."/>
            <person name="Gladieux P."/>
            <person name="Hiltunen Thoren M."/>
            <person name="Johannesson H."/>
        </authorList>
    </citation>
    <scope>NUCLEOTIDE SEQUENCE</scope>
    <source>
        <strain evidence="2">CBS 232.78</strain>
    </source>
</reference>
<reference evidence="2" key="2">
    <citation type="submission" date="2023-06" db="EMBL/GenBank/DDBJ databases">
        <authorList>
            <consortium name="Lawrence Berkeley National Laboratory"/>
            <person name="Haridas S."/>
            <person name="Hensen N."/>
            <person name="Bonometti L."/>
            <person name="Westerberg I."/>
            <person name="Brannstrom I.O."/>
            <person name="Guillou S."/>
            <person name="Cros-Aarteil S."/>
            <person name="Calhoun S."/>
            <person name="Kuo A."/>
            <person name="Mondo S."/>
            <person name="Pangilinan J."/>
            <person name="Riley R."/>
            <person name="LaButti K."/>
            <person name="Andreopoulos B."/>
            <person name="Lipzen A."/>
            <person name="Chen C."/>
            <person name="Yanf M."/>
            <person name="Daum C."/>
            <person name="Ng V."/>
            <person name="Clum A."/>
            <person name="Steindorff A."/>
            <person name="Ohm R."/>
            <person name="Martin F."/>
            <person name="Silar P."/>
            <person name="Natvig D."/>
            <person name="Lalanne C."/>
            <person name="Gautier V."/>
            <person name="Ament-velasquez S.L."/>
            <person name="Kruys A."/>
            <person name="Hutchinson M.I."/>
            <person name="Powell A.J."/>
            <person name="Barry K."/>
            <person name="Miller A.N."/>
            <person name="Grigoriev I.V."/>
            <person name="Debuchy R."/>
            <person name="Gladieux P."/>
            <person name="Thoren M.H."/>
            <person name="Johannesson H."/>
        </authorList>
    </citation>
    <scope>NUCLEOTIDE SEQUENCE</scope>
    <source>
        <strain evidence="2">CBS 232.78</strain>
    </source>
</reference>
<sequence length="202" mass="21772">MTSIQTPAALSPLRQRQEFQGALVGLHASDRQELQSRCIGVNAASCHARPATQAQRRAISGLASRVPSEEARDAVMQKPRHSSSTGGDPERFTEDGLWAEAGLEQNKTGEVELGARTAAKIRSNDWVCSCPSVSPRRAFTWLADEPPQQPTASSAPPLRSRSGRVAVICDAGYPWALRGHQAALPIQVFQGSVTVRHVLGMQ</sequence>
<comment type="caution">
    <text evidence="2">The sequence shown here is derived from an EMBL/GenBank/DDBJ whole genome shotgun (WGS) entry which is preliminary data.</text>
</comment>
<proteinExistence type="predicted"/>
<protein>
    <submittedName>
        <fullName evidence="2">Uncharacterized protein</fullName>
    </submittedName>
</protein>
<feature type="region of interest" description="Disordered" evidence="1">
    <location>
        <begin position="60"/>
        <end position="93"/>
    </location>
</feature>
<gene>
    <name evidence="2" type="ORF">B0H63DRAFT_108516</name>
</gene>
<evidence type="ECO:0000313" key="3">
    <source>
        <dbReference type="Proteomes" id="UP001285441"/>
    </source>
</evidence>
<organism evidence="2 3">
    <name type="scientific">Podospora didyma</name>
    <dbReference type="NCBI Taxonomy" id="330526"/>
    <lineage>
        <taxon>Eukaryota</taxon>
        <taxon>Fungi</taxon>
        <taxon>Dikarya</taxon>
        <taxon>Ascomycota</taxon>
        <taxon>Pezizomycotina</taxon>
        <taxon>Sordariomycetes</taxon>
        <taxon>Sordariomycetidae</taxon>
        <taxon>Sordariales</taxon>
        <taxon>Podosporaceae</taxon>
        <taxon>Podospora</taxon>
    </lineage>
</organism>
<evidence type="ECO:0000313" key="2">
    <source>
        <dbReference type="EMBL" id="KAK3390213.1"/>
    </source>
</evidence>
<accession>A0AAE0NYL8</accession>
<evidence type="ECO:0000256" key="1">
    <source>
        <dbReference type="SAM" id="MobiDB-lite"/>
    </source>
</evidence>
<name>A0AAE0NYL8_9PEZI</name>
<dbReference type="AlphaFoldDB" id="A0AAE0NYL8"/>
<dbReference type="Proteomes" id="UP001285441">
    <property type="component" value="Unassembled WGS sequence"/>
</dbReference>
<dbReference type="EMBL" id="JAULSW010000002">
    <property type="protein sequence ID" value="KAK3390213.1"/>
    <property type="molecule type" value="Genomic_DNA"/>
</dbReference>